<evidence type="ECO:0000313" key="8">
    <source>
        <dbReference type="Proteomes" id="UP000309174"/>
    </source>
</evidence>
<evidence type="ECO:0000256" key="6">
    <source>
        <dbReference type="SAM" id="Phobius"/>
    </source>
</evidence>
<keyword evidence="4 6" id="KW-1133">Transmembrane helix</keyword>
<feature type="transmembrane region" description="Helical" evidence="6">
    <location>
        <begin position="139"/>
        <end position="157"/>
    </location>
</feature>
<feature type="transmembrane region" description="Helical" evidence="6">
    <location>
        <begin position="188"/>
        <end position="206"/>
    </location>
</feature>
<accession>A0A5C4JBV0</accession>
<keyword evidence="5 6" id="KW-0472">Membrane</keyword>
<keyword evidence="2" id="KW-1003">Cell membrane</keyword>
<evidence type="ECO:0000256" key="5">
    <source>
        <dbReference type="ARBA" id="ARBA00023136"/>
    </source>
</evidence>
<gene>
    <name evidence="7" type="ORF">ETD83_16300</name>
</gene>
<feature type="transmembrane region" description="Helical" evidence="6">
    <location>
        <begin position="276"/>
        <end position="302"/>
    </location>
</feature>
<sequence length="352" mass="36512">MPDEVTSTTASAAAPYASSIGRSPRRAGAARRGRRAIMPLAAPVCAVAGLAIFAPSYSLASTIVIYAIAALGCNLLLGYTGLLSFGQGILFGVGAFAAGLSFVHWDVQAPAGLLIATVAGAVVATVVGSLCILRRDVHFVMLTFAFASMFAYAVYLFKDVTGGENGLRGFPAMTLGAFGSTWLELDTGAVMFAVASVTFVAAYWALTRLTRSAFGATLMAIRENEDRAIAIGYPTMLFKLLAFTVSGLVSGVAGGLYAVFLGSVPDSALQLETSTMILVMTILGGTGSLFGSFLGSLAYLLLSHYLAPTWDRWQILLAAALLAVVLALRGGLWGGLRGGLAASVALVRGWVR</sequence>
<dbReference type="InterPro" id="IPR001851">
    <property type="entry name" value="ABC_transp_permease"/>
</dbReference>
<dbReference type="EMBL" id="VCKW01000073">
    <property type="protein sequence ID" value="TMR00611.1"/>
    <property type="molecule type" value="Genomic_DNA"/>
</dbReference>
<dbReference type="AlphaFoldDB" id="A0A5C4JBV0"/>
<evidence type="ECO:0000256" key="3">
    <source>
        <dbReference type="ARBA" id="ARBA00022692"/>
    </source>
</evidence>
<keyword evidence="8" id="KW-1185">Reference proteome</keyword>
<evidence type="ECO:0000256" key="4">
    <source>
        <dbReference type="ARBA" id="ARBA00022989"/>
    </source>
</evidence>
<dbReference type="Proteomes" id="UP000309174">
    <property type="component" value="Unassembled WGS sequence"/>
</dbReference>
<evidence type="ECO:0000256" key="1">
    <source>
        <dbReference type="ARBA" id="ARBA00004651"/>
    </source>
</evidence>
<keyword evidence="3 6" id="KW-0812">Transmembrane</keyword>
<comment type="caution">
    <text evidence="7">The sequence shown here is derived from an EMBL/GenBank/DDBJ whole genome shotgun (WGS) entry which is preliminary data.</text>
</comment>
<dbReference type="GO" id="GO:0005886">
    <property type="term" value="C:plasma membrane"/>
    <property type="evidence" value="ECO:0007669"/>
    <property type="project" value="UniProtKB-SubCell"/>
</dbReference>
<feature type="transmembrane region" description="Helical" evidence="6">
    <location>
        <begin position="36"/>
        <end position="57"/>
    </location>
</feature>
<evidence type="ECO:0000313" key="7">
    <source>
        <dbReference type="EMBL" id="TMR00611.1"/>
    </source>
</evidence>
<dbReference type="PANTHER" id="PTHR30482">
    <property type="entry name" value="HIGH-AFFINITY BRANCHED-CHAIN AMINO ACID TRANSPORT SYSTEM PERMEASE"/>
    <property type="match status" value="1"/>
</dbReference>
<dbReference type="GO" id="GO:0015658">
    <property type="term" value="F:branched-chain amino acid transmembrane transporter activity"/>
    <property type="evidence" value="ECO:0007669"/>
    <property type="project" value="InterPro"/>
</dbReference>
<feature type="transmembrane region" description="Helical" evidence="6">
    <location>
        <begin position="314"/>
        <end position="336"/>
    </location>
</feature>
<feature type="transmembrane region" description="Helical" evidence="6">
    <location>
        <begin position="240"/>
        <end position="264"/>
    </location>
</feature>
<comment type="subcellular location">
    <subcellularLocation>
        <location evidence="1">Cell membrane</location>
        <topology evidence="1">Multi-pass membrane protein</topology>
    </subcellularLocation>
</comment>
<reference evidence="7 8" key="1">
    <citation type="submission" date="2019-05" db="EMBL/GenBank/DDBJ databases">
        <title>Draft genome sequence of Actinomadura sp. 14C53.</title>
        <authorList>
            <person name="Saricaoglu S."/>
            <person name="Isik K."/>
        </authorList>
    </citation>
    <scope>NUCLEOTIDE SEQUENCE [LARGE SCALE GENOMIC DNA]</scope>
    <source>
        <strain evidence="7 8">14C53</strain>
    </source>
</reference>
<dbReference type="Pfam" id="PF02653">
    <property type="entry name" value="BPD_transp_2"/>
    <property type="match status" value="1"/>
</dbReference>
<feature type="transmembrane region" description="Helical" evidence="6">
    <location>
        <begin position="89"/>
        <end position="105"/>
    </location>
</feature>
<dbReference type="CDD" id="cd06581">
    <property type="entry name" value="TM_PBP1_LivM_like"/>
    <property type="match status" value="1"/>
</dbReference>
<feature type="transmembrane region" description="Helical" evidence="6">
    <location>
        <begin position="111"/>
        <end position="132"/>
    </location>
</feature>
<evidence type="ECO:0000256" key="2">
    <source>
        <dbReference type="ARBA" id="ARBA00022475"/>
    </source>
</evidence>
<dbReference type="InterPro" id="IPR043428">
    <property type="entry name" value="LivM-like"/>
</dbReference>
<name>A0A5C4JBV0_9ACTN</name>
<dbReference type="PANTHER" id="PTHR30482:SF17">
    <property type="entry name" value="ABC TRANSPORTER ATP-BINDING PROTEIN"/>
    <property type="match status" value="1"/>
</dbReference>
<proteinExistence type="predicted"/>
<protein>
    <submittedName>
        <fullName evidence="7">Branched-chain amino acid ABC transporter permease</fullName>
    </submittedName>
</protein>
<dbReference type="RefSeq" id="WP_138645979.1">
    <property type="nucleotide sequence ID" value="NZ_VCKW01000073.1"/>
</dbReference>
<dbReference type="OrthoDB" id="9814461at2"/>
<organism evidence="7 8">
    <name type="scientific">Actinomadura soli</name>
    <dbReference type="NCBI Taxonomy" id="2508997"/>
    <lineage>
        <taxon>Bacteria</taxon>
        <taxon>Bacillati</taxon>
        <taxon>Actinomycetota</taxon>
        <taxon>Actinomycetes</taxon>
        <taxon>Streptosporangiales</taxon>
        <taxon>Thermomonosporaceae</taxon>
        <taxon>Actinomadura</taxon>
    </lineage>
</organism>
<feature type="transmembrane region" description="Helical" evidence="6">
    <location>
        <begin position="63"/>
        <end position="82"/>
    </location>
</feature>